<sequence length="239" mass="27496">MDMVMASGKRMNERRYNEIRPGGGHVYWDDFVSVFGPYLSGSFFKKGHRGAVPAPGFYLTFHESWPLNVRAHFDGSPDAYEAFAKSPLYARTFVAIMREFIALARRRGWTKTGFQVYLNNKGSLNDPARSPWILDEPTAYWDYRALAYYGDLVRRAKGKGRPLTLSYRIDISRPQFDRGELWGRADLWVVNTGAFKTYPRLVSDRAELDALEIWIYGTSNRPEEPNRATAAWVLEAYRG</sequence>
<dbReference type="EMBL" id="BARS01045092">
    <property type="protein sequence ID" value="GAG29360.1"/>
    <property type="molecule type" value="Genomic_DNA"/>
</dbReference>
<reference evidence="1" key="1">
    <citation type="journal article" date="2014" name="Front. Microbiol.">
        <title>High frequency of phylogenetically diverse reductive dehalogenase-homologous genes in deep subseafloor sedimentary metagenomes.</title>
        <authorList>
            <person name="Kawai M."/>
            <person name="Futagami T."/>
            <person name="Toyoda A."/>
            <person name="Takaki Y."/>
            <person name="Nishi S."/>
            <person name="Hori S."/>
            <person name="Arai W."/>
            <person name="Tsubouchi T."/>
            <person name="Morono Y."/>
            <person name="Uchiyama I."/>
            <person name="Ito T."/>
            <person name="Fujiyama A."/>
            <person name="Inagaki F."/>
            <person name="Takami H."/>
        </authorList>
    </citation>
    <scope>NUCLEOTIDE SEQUENCE</scope>
    <source>
        <strain evidence="1">Expedition CK06-06</strain>
    </source>
</reference>
<accession>X0WFB7</accession>
<name>X0WFB7_9ZZZZ</name>
<evidence type="ECO:0008006" key="2">
    <source>
        <dbReference type="Google" id="ProtNLM"/>
    </source>
</evidence>
<organism evidence="1">
    <name type="scientific">marine sediment metagenome</name>
    <dbReference type="NCBI Taxonomy" id="412755"/>
    <lineage>
        <taxon>unclassified sequences</taxon>
        <taxon>metagenomes</taxon>
        <taxon>ecological metagenomes</taxon>
    </lineage>
</organism>
<comment type="caution">
    <text evidence="1">The sequence shown here is derived from an EMBL/GenBank/DDBJ whole genome shotgun (WGS) entry which is preliminary data.</text>
</comment>
<gene>
    <name evidence="1" type="ORF">S01H1_68030</name>
</gene>
<protein>
    <recommendedName>
        <fullName evidence="2">Glycoside hydrolase family 42 N-terminal domain-containing protein</fullName>
    </recommendedName>
</protein>
<evidence type="ECO:0000313" key="1">
    <source>
        <dbReference type="EMBL" id="GAG29360.1"/>
    </source>
</evidence>
<proteinExistence type="predicted"/>
<dbReference type="AlphaFoldDB" id="X0WFB7"/>
<feature type="non-terminal residue" evidence="1">
    <location>
        <position position="239"/>
    </location>
</feature>